<feature type="domain" description="RRM" evidence="3">
    <location>
        <begin position="45"/>
        <end position="125"/>
    </location>
</feature>
<name>A0A9W7MUJ8_HIBTR</name>
<evidence type="ECO:0000256" key="2">
    <source>
        <dbReference type="SAM" id="MobiDB-lite"/>
    </source>
</evidence>
<dbReference type="AlphaFoldDB" id="A0A9W7MUJ8"/>
<keyword evidence="5" id="KW-1185">Reference proteome</keyword>
<feature type="compositionally biased region" description="Basic residues" evidence="2">
    <location>
        <begin position="576"/>
        <end position="589"/>
    </location>
</feature>
<keyword evidence="1" id="KW-0694">RNA-binding</keyword>
<feature type="region of interest" description="Disordered" evidence="2">
    <location>
        <begin position="576"/>
        <end position="614"/>
    </location>
</feature>
<evidence type="ECO:0000256" key="1">
    <source>
        <dbReference type="PROSITE-ProRule" id="PRU00176"/>
    </source>
</evidence>
<dbReference type="SMART" id="SM00360">
    <property type="entry name" value="RRM"/>
    <property type="match status" value="1"/>
</dbReference>
<dbReference type="PROSITE" id="PS50102">
    <property type="entry name" value="RRM"/>
    <property type="match status" value="1"/>
</dbReference>
<accession>A0A9W7MUJ8</accession>
<dbReference type="SUPFAM" id="SSF54928">
    <property type="entry name" value="RNA-binding domain, RBD"/>
    <property type="match status" value="1"/>
</dbReference>
<dbReference type="CDD" id="cd00590">
    <property type="entry name" value="RRM_SF"/>
    <property type="match status" value="1"/>
</dbReference>
<dbReference type="Proteomes" id="UP001165190">
    <property type="component" value="Unassembled WGS sequence"/>
</dbReference>
<dbReference type="GO" id="GO:0003723">
    <property type="term" value="F:RNA binding"/>
    <property type="evidence" value="ECO:0007669"/>
    <property type="project" value="UniProtKB-UniRule"/>
</dbReference>
<dbReference type="Pfam" id="PF00076">
    <property type="entry name" value="RRM_1"/>
    <property type="match status" value="1"/>
</dbReference>
<organism evidence="4 5">
    <name type="scientific">Hibiscus trionum</name>
    <name type="common">Flower of an hour</name>
    <dbReference type="NCBI Taxonomy" id="183268"/>
    <lineage>
        <taxon>Eukaryota</taxon>
        <taxon>Viridiplantae</taxon>
        <taxon>Streptophyta</taxon>
        <taxon>Embryophyta</taxon>
        <taxon>Tracheophyta</taxon>
        <taxon>Spermatophyta</taxon>
        <taxon>Magnoliopsida</taxon>
        <taxon>eudicotyledons</taxon>
        <taxon>Gunneridae</taxon>
        <taxon>Pentapetalae</taxon>
        <taxon>rosids</taxon>
        <taxon>malvids</taxon>
        <taxon>Malvales</taxon>
        <taxon>Malvaceae</taxon>
        <taxon>Malvoideae</taxon>
        <taxon>Hibiscus</taxon>
    </lineage>
</organism>
<comment type="caution">
    <text evidence="4">The sequence shown here is derived from an EMBL/GenBank/DDBJ whole genome shotgun (WGS) entry which is preliminary data.</text>
</comment>
<evidence type="ECO:0000259" key="3">
    <source>
        <dbReference type="PROSITE" id="PS50102"/>
    </source>
</evidence>
<evidence type="ECO:0000313" key="4">
    <source>
        <dbReference type="EMBL" id="GMJ13842.1"/>
    </source>
</evidence>
<dbReference type="InterPro" id="IPR012677">
    <property type="entry name" value="Nucleotide-bd_a/b_plait_sf"/>
</dbReference>
<dbReference type="Gene3D" id="3.30.70.330">
    <property type="match status" value="1"/>
</dbReference>
<dbReference type="OrthoDB" id="1000944at2759"/>
<sequence length="651" mass="73226">MEREKRERELWREKRSGGSFGRFDRTKWRSSQSLGGARINRRLGFSVFVDNISKRIHKETLKESLASAGKISDIYVAYNNPKRILNPTTFAFVRFRSEEEGRRAIQENNGRMMDRFKIRMFVASPARTTPRNPKNSKSLGVSKNLYAFKDKRSFKEVLLGLGKTTDADCERNSNKVNEELGSKSSSERLIRVEFADGTQDYSTVAPTTNTIKVKKSEMLWRSKALVGVIKESFNPDLVQEALRSEGLQETVCPWFGLMVVVRFNTVSEKQCCWGMRKQMLDTWFRELELLEGFEGKRKIKIWLKLIDVPLSIWSIDFFEALGRRWGTVIDIDKETRNMSRFDKARMVLEVQKISVIPRSISVIVNGQVNKILLEVKEYEDDVQFLDGGRPAGGDCRGLEEPYFDFGGDDPIMSAWENNENINCDLSVRGGVPSDQVSLAKGTPLRENSARLEEAECSENRLVEIPVIEGGGPGLSGLAEWGNFGPCQQGNDVINGSGQLIDPSVGAASSDSKLIDVQIDFVAEGNGVPLSHPTTSIPHTEAQLPPSGSLARYSRDLRAGSKRCDISMFGPKRLIRKKGGRKQKKNKKNRGNSAENNIALGLSEPEKSPNSAKRREENLATIKVGKCIGYHFQATEEEIINHIETLEEKEEE</sequence>
<proteinExistence type="predicted"/>
<dbReference type="InterPro" id="IPR035979">
    <property type="entry name" value="RBD_domain_sf"/>
</dbReference>
<evidence type="ECO:0000313" key="5">
    <source>
        <dbReference type="Proteomes" id="UP001165190"/>
    </source>
</evidence>
<dbReference type="InterPro" id="IPR000504">
    <property type="entry name" value="RRM_dom"/>
</dbReference>
<reference evidence="4" key="1">
    <citation type="submission" date="2023-05" db="EMBL/GenBank/DDBJ databases">
        <title>Genome and transcriptome analyses reveal genes involved in the formation of fine ridges on petal epidermal cells in Hibiscus trionum.</title>
        <authorList>
            <person name="Koshimizu S."/>
            <person name="Masuda S."/>
            <person name="Ishii T."/>
            <person name="Shirasu K."/>
            <person name="Hoshino A."/>
            <person name="Arita M."/>
        </authorList>
    </citation>
    <scope>NUCLEOTIDE SEQUENCE</scope>
    <source>
        <strain evidence="4">Hamamatsu line</strain>
    </source>
</reference>
<dbReference type="EMBL" id="BSYR01000065">
    <property type="protein sequence ID" value="GMJ13842.1"/>
    <property type="molecule type" value="Genomic_DNA"/>
</dbReference>
<gene>
    <name evidence="4" type="ORF">HRI_005053400</name>
</gene>
<protein>
    <recommendedName>
        <fullName evidence="3">RRM domain-containing protein</fullName>
    </recommendedName>
</protein>